<dbReference type="EMBL" id="CM032187">
    <property type="protein sequence ID" value="KAG7090067.1"/>
    <property type="molecule type" value="Genomic_DNA"/>
</dbReference>
<protein>
    <submittedName>
        <fullName evidence="2">Uncharacterized protein</fullName>
    </submittedName>
</protein>
<evidence type="ECO:0000256" key="1">
    <source>
        <dbReference type="SAM" id="MobiDB-lite"/>
    </source>
</evidence>
<gene>
    <name evidence="2" type="ORF">E1B28_011684</name>
</gene>
<dbReference type="RefSeq" id="XP_043006537.1">
    <property type="nucleotide sequence ID" value="XM_043156742.1"/>
</dbReference>
<feature type="compositionally biased region" description="Basic and acidic residues" evidence="1">
    <location>
        <begin position="246"/>
        <end position="256"/>
    </location>
</feature>
<keyword evidence="3" id="KW-1185">Reference proteome</keyword>
<dbReference type="KEGG" id="more:E1B28_011684"/>
<dbReference type="SUPFAM" id="SSF52047">
    <property type="entry name" value="RNI-like"/>
    <property type="match status" value="1"/>
</dbReference>
<dbReference type="AlphaFoldDB" id="A0A9P7RV86"/>
<dbReference type="GeneID" id="66080759"/>
<evidence type="ECO:0000313" key="3">
    <source>
        <dbReference type="Proteomes" id="UP001049176"/>
    </source>
</evidence>
<accession>A0A9P7RV86</accession>
<dbReference type="Proteomes" id="UP001049176">
    <property type="component" value="Chromosome 7"/>
</dbReference>
<feature type="region of interest" description="Disordered" evidence="1">
    <location>
        <begin position="303"/>
        <end position="327"/>
    </location>
</feature>
<name>A0A9P7RV86_9AGAR</name>
<evidence type="ECO:0000313" key="2">
    <source>
        <dbReference type="EMBL" id="KAG7090067.1"/>
    </source>
</evidence>
<proteinExistence type="predicted"/>
<dbReference type="InterPro" id="IPR032675">
    <property type="entry name" value="LRR_dom_sf"/>
</dbReference>
<feature type="region of interest" description="Disordered" evidence="1">
    <location>
        <begin position="226"/>
        <end position="275"/>
    </location>
</feature>
<organism evidence="2 3">
    <name type="scientific">Marasmius oreades</name>
    <name type="common">fairy-ring Marasmius</name>
    <dbReference type="NCBI Taxonomy" id="181124"/>
    <lineage>
        <taxon>Eukaryota</taxon>
        <taxon>Fungi</taxon>
        <taxon>Dikarya</taxon>
        <taxon>Basidiomycota</taxon>
        <taxon>Agaricomycotina</taxon>
        <taxon>Agaricomycetes</taxon>
        <taxon>Agaricomycetidae</taxon>
        <taxon>Agaricales</taxon>
        <taxon>Marasmiineae</taxon>
        <taxon>Marasmiaceae</taxon>
        <taxon>Marasmius</taxon>
    </lineage>
</organism>
<reference evidence="2" key="1">
    <citation type="journal article" date="2021" name="Genome Biol. Evol.">
        <title>The assembled and annotated genome of the fairy-ring fungus Marasmius oreades.</title>
        <authorList>
            <person name="Hiltunen M."/>
            <person name="Ament-Velasquez S.L."/>
            <person name="Johannesson H."/>
        </authorList>
    </citation>
    <scope>NUCLEOTIDE SEQUENCE</scope>
    <source>
        <strain evidence="2">03SP1</strain>
    </source>
</reference>
<dbReference type="Gene3D" id="3.80.10.10">
    <property type="entry name" value="Ribonuclease Inhibitor"/>
    <property type="match status" value="1"/>
</dbReference>
<comment type="caution">
    <text evidence="2">The sequence shown here is derived from an EMBL/GenBank/DDBJ whole genome shotgun (WGS) entry which is preliminary data.</text>
</comment>
<dbReference type="OrthoDB" id="120976at2759"/>
<sequence length="717" mass="79442">MSAQPIVDPQNPLYCPSIPANIYLDRVLLPIRNQPVKPRSHKDNANVLSSRIHKNSLARRTAPVSSFVHMLGRWLQAKQREELSSSNNCLDFGIPTQVEGMLHGDRFGSRQGQLLVRQHGPRTRAQARMLNEEHVGIGFEPPNAASSPKMPTISVKSNTYRVPRNSGPDSEVFVQPLWDAARSSYSRIDSPTFSVASSSDNEDHNVDFFPPGLGDDQNLVGTVPTPQMSLKRAPTTVKAPPFVSIKKPEARPRAVDDSDAQTDVPRSGSKARSSINKYMSRKRKLEELFPELLKLNSERDGAKRRRGTWNTPSLADEESDTFGAGIPERPHLYGRKMILSPGPKIEVSNTKEISSEQRIKLLEDALYGQQIGTESPRGYGVLLDKLDVMMPGIRLKERLLKDTYSSDLVSLGPQVNNVDRLDLGRQPSNNGRGKMRERNHQGVADFLGEQGLLNEGVMEMLRTSEIRRLEMAPTLADEDGLNLGGKDAFKVFAKPNSFLFLAEISFSGTPINDVDLLHLIRLPKLKRLWLEDTGIGDQAIYHLTGLRSTLCTLSVASNPRISDDSVPALILLARLQFLSLIGTGIGMVGLRKLASAVNREKRVIDVEIPEKCETYVVNLETNARYLLHIQPPLISIPSLCDQLSIGALKRNLEAHLAVLAAGVQPPVVQPQFRLPGASVTAVTEISDFMTKEEMRERLSGILRMREVDLLVKGMVFG</sequence>